<dbReference type="PANTHER" id="PTHR11692">
    <property type="entry name" value="BIFUNCTIONAL PURINE BIOSYNTHESIS PROTEIN PURH"/>
    <property type="match status" value="1"/>
</dbReference>
<evidence type="ECO:0000256" key="2">
    <source>
        <dbReference type="ARBA" id="ARBA00004844"/>
    </source>
</evidence>
<dbReference type="FunFam" id="3.40.140.20:FF:000003">
    <property type="entry name" value="Bifunctional purine biosynthesis protein"/>
    <property type="match status" value="1"/>
</dbReference>
<dbReference type="SUPFAM" id="SSF53927">
    <property type="entry name" value="Cytidine deaminase-like"/>
    <property type="match status" value="1"/>
</dbReference>
<dbReference type="GO" id="GO:0004643">
    <property type="term" value="F:phosphoribosylaminoimidazolecarboxamide formyltransferase activity"/>
    <property type="evidence" value="ECO:0007669"/>
    <property type="project" value="InterPro"/>
</dbReference>
<dbReference type="NCBIfam" id="NF005492">
    <property type="entry name" value="PRK07106.1"/>
    <property type="match status" value="1"/>
</dbReference>
<dbReference type="Proteomes" id="UP000605846">
    <property type="component" value="Unassembled WGS sequence"/>
</dbReference>
<comment type="pathway">
    <text evidence="2">Purine metabolism; IMP biosynthesis via de novo pathway; IMP from 5-formamido-1-(5-phospho-D-ribosyl)imidazole-4-carboxamide: step 1/1.</text>
</comment>
<organism evidence="11 12">
    <name type="scientific">Apophysomyces ossiformis</name>
    <dbReference type="NCBI Taxonomy" id="679940"/>
    <lineage>
        <taxon>Eukaryota</taxon>
        <taxon>Fungi</taxon>
        <taxon>Fungi incertae sedis</taxon>
        <taxon>Mucoromycota</taxon>
        <taxon>Mucoromycotina</taxon>
        <taxon>Mucoromycetes</taxon>
        <taxon>Mucorales</taxon>
        <taxon>Mucorineae</taxon>
        <taxon>Mucoraceae</taxon>
        <taxon>Apophysomyces</taxon>
    </lineage>
</organism>
<evidence type="ECO:0000256" key="8">
    <source>
        <dbReference type="ARBA" id="ARBA00022801"/>
    </source>
</evidence>
<keyword evidence="7" id="KW-0658">Purine biosynthesis</keyword>
<dbReference type="InterPro" id="IPR002695">
    <property type="entry name" value="PurH-like"/>
</dbReference>
<evidence type="ECO:0000256" key="5">
    <source>
        <dbReference type="ARBA" id="ARBA00022490"/>
    </source>
</evidence>
<evidence type="ECO:0000313" key="12">
    <source>
        <dbReference type="Proteomes" id="UP000605846"/>
    </source>
</evidence>
<dbReference type="FunFam" id="3.40.50.1380:FF:000003">
    <property type="entry name" value="Bifunctional purine biosynthesis protein"/>
    <property type="match status" value="1"/>
</dbReference>
<dbReference type="GO" id="GO:0006189">
    <property type="term" value="P:'de novo' IMP biosynthetic process"/>
    <property type="evidence" value="ECO:0007669"/>
    <property type="project" value="UniProtKB-UniPathway"/>
</dbReference>
<dbReference type="CDD" id="cd01421">
    <property type="entry name" value="IMPCH"/>
    <property type="match status" value="1"/>
</dbReference>
<dbReference type="InterPro" id="IPR024050">
    <property type="entry name" value="AICAR_Tfase_insert_dom_sf"/>
</dbReference>
<comment type="subcellular location">
    <subcellularLocation>
        <location evidence="1">Cytoplasm</location>
        <location evidence="1">Cytosol</location>
    </subcellularLocation>
</comment>
<dbReference type="SUPFAM" id="SSF52335">
    <property type="entry name" value="Methylglyoxal synthase-like"/>
    <property type="match status" value="1"/>
</dbReference>
<dbReference type="PIRSF" id="PIRSF000414">
    <property type="entry name" value="AICARFT_IMPCHas"/>
    <property type="match status" value="1"/>
</dbReference>
<reference evidence="11" key="1">
    <citation type="submission" date="2020-01" db="EMBL/GenBank/DDBJ databases">
        <title>Genome Sequencing of Three Apophysomyces-Like Fungal Strains Confirms a Novel Fungal Genus in the Mucoromycota with divergent Burkholderia-like Endosymbiotic Bacteria.</title>
        <authorList>
            <person name="Stajich J.E."/>
            <person name="Macias A.M."/>
            <person name="Carter-House D."/>
            <person name="Lovett B."/>
            <person name="Kasson L.R."/>
            <person name="Berry K."/>
            <person name="Grigoriev I."/>
            <person name="Chang Y."/>
            <person name="Spatafora J."/>
            <person name="Kasson M.T."/>
        </authorList>
    </citation>
    <scope>NUCLEOTIDE SEQUENCE</scope>
    <source>
        <strain evidence="11">NRRL A-21654</strain>
    </source>
</reference>
<dbReference type="InterPro" id="IPR036914">
    <property type="entry name" value="MGS-like_dom_sf"/>
</dbReference>
<dbReference type="InterPro" id="IPR011607">
    <property type="entry name" value="MGS-like_dom"/>
</dbReference>
<name>A0A8H7BF46_9FUNG</name>
<dbReference type="HAMAP" id="MF_00139">
    <property type="entry name" value="PurH"/>
    <property type="match status" value="1"/>
</dbReference>
<dbReference type="NCBIfam" id="TIGR00355">
    <property type="entry name" value="purH"/>
    <property type="match status" value="1"/>
</dbReference>
<evidence type="ECO:0000256" key="1">
    <source>
        <dbReference type="ARBA" id="ARBA00004514"/>
    </source>
</evidence>
<keyword evidence="6" id="KW-0808">Transferase</keyword>
<accession>A0A8H7BF46</accession>
<dbReference type="InterPro" id="IPR016193">
    <property type="entry name" value="Cytidine_deaminase-like"/>
</dbReference>
<comment type="similarity">
    <text evidence="4">Belongs to the PurH family.</text>
</comment>
<dbReference type="GO" id="GO:0003937">
    <property type="term" value="F:IMP cyclohydrolase activity"/>
    <property type="evidence" value="ECO:0007669"/>
    <property type="project" value="InterPro"/>
</dbReference>
<sequence>MAQKIGGCPIGPMMFPRKDRNVNPCISFTAILSVYDKTGLVDFAKELHALNVRLLGSGGTAKLVRNAGIPIGDVSEITKAPEMLGGRVKTLHPAVHGGILARDIPSDEKDLAEQHIEKIDIVVCNLYPFKETVAKPDVTIAQAVEEIDIGGVTLLRAAAKNHARVSIVSDPKDYAKIIAELKAGQITQETRNTLALKAFHHTADYDDAISNYFRQQYSKDESMMSLRYGANPHQKPAQIYVKEGKLPVTVRSGSPGYINFLDALNSWALVKELKEASGLPAAASFKHVSPAGAAIGVPLNEVDKKVYQVDDLKEPLTPLASAYARARGADRMSSFGDFIALSDKVDVATARIISREVSDGVIAPDFEDAALDILKKKKGGKYCVLQIDPSYEPPEQEVRQVYGLFLEQKRNNYKIEASMFNNIVSKDKNLPKDALRDLIVATIALKYTQSNSVCYAKDGMVIGLGAGQQSRIHCTRLAGDKADNWWLRHHPKVLAFDFKKEAKRADKSNAIDLYVTEQIGEGVEREAWEANFNTIPEPLTAAERKEWMVQLKGTVVSSDAFFPFSDNVFRAHRSGVKYIAAPSGSVQDDAVIAAADANNMVLVHTNLRLFHH</sequence>
<evidence type="ECO:0000256" key="4">
    <source>
        <dbReference type="ARBA" id="ARBA00007667"/>
    </source>
</evidence>
<dbReference type="PROSITE" id="PS51855">
    <property type="entry name" value="MGS"/>
    <property type="match status" value="1"/>
</dbReference>
<comment type="pathway">
    <text evidence="3">Purine metabolism; IMP biosynthesis via de novo pathway; 5-formamido-1-(5-phospho-D-ribosyl)imidazole-4-carboxamide from 5-amino-1-(5-phospho-D-ribosyl)imidazole-4-carboxamide (10-formyl THF route): step 1/1.</text>
</comment>
<dbReference type="GO" id="GO:0005829">
    <property type="term" value="C:cytosol"/>
    <property type="evidence" value="ECO:0007669"/>
    <property type="project" value="UniProtKB-SubCell"/>
</dbReference>
<dbReference type="PANTHER" id="PTHR11692:SF0">
    <property type="entry name" value="BIFUNCTIONAL PURINE BIOSYNTHESIS PROTEIN ATIC"/>
    <property type="match status" value="1"/>
</dbReference>
<evidence type="ECO:0000256" key="6">
    <source>
        <dbReference type="ARBA" id="ARBA00022679"/>
    </source>
</evidence>
<keyword evidence="9" id="KW-0511">Multifunctional enzyme</keyword>
<dbReference type="Gene3D" id="3.40.140.20">
    <property type="match status" value="2"/>
</dbReference>
<evidence type="ECO:0000256" key="7">
    <source>
        <dbReference type="ARBA" id="ARBA00022755"/>
    </source>
</evidence>
<evidence type="ECO:0000313" key="11">
    <source>
        <dbReference type="EMBL" id="KAF7721897.1"/>
    </source>
</evidence>
<keyword evidence="8" id="KW-0378">Hydrolase</keyword>
<dbReference type="Gene3D" id="1.10.287.440">
    <property type="match status" value="1"/>
</dbReference>
<keyword evidence="5" id="KW-0963">Cytoplasm</keyword>
<proteinExistence type="inferred from homology"/>
<feature type="domain" description="MGS-like" evidence="10">
    <location>
        <begin position="21"/>
        <end position="169"/>
    </location>
</feature>
<dbReference type="Gene3D" id="3.40.50.1380">
    <property type="entry name" value="Methylglyoxal synthase-like domain"/>
    <property type="match status" value="1"/>
</dbReference>
<dbReference type="EMBL" id="JABAYA010000227">
    <property type="protein sequence ID" value="KAF7721897.1"/>
    <property type="molecule type" value="Genomic_DNA"/>
</dbReference>
<dbReference type="SMART" id="SM00798">
    <property type="entry name" value="AICARFT_IMPCHas"/>
    <property type="match status" value="1"/>
</dbReference>
<protein>
    <submittedName>
        <fullName evidence="11">Bifunctional purine biosynthesis protein ade10</fullName>
    </submittedName>
</protein>
<comment type="caution">
    <text evidence="11">The sequence shown here is derived from an EMBL/GenBank/DDBJ whole genome shotgun (WGS) entry which is preliminary data.</text>
</comment>
<dbReference type="OrthoDB" id="6017153at2759"/>
<dbReference type="AlphaFoldDB" id="A0A8H7BF46"/>
<dbReference type="Pfam" id="PF02142">
    <property type="entry name" value="MGS"/>
    <property type="match status" value="1"/>
</dbReference>
<dbReference type="SMART" id="SM00851">
    <property type="entry name" value="MGS"/>
    <property type="match status" value="1"/>
</dbReference>
<gene>
    <name evidence="11" type="primary">ADE10</name>
    <name evidence="11" type="ORF">EC973_003965</name>
</gene>
<evidence type="ECO:0000256" key="9">
    <source>
        <dbReference type="ARBA" id="ARBA00023268"/>
    </source>
</evidence>
<dbReference type="UniPathway" id="UPA00074">
    <property type="reaction ID" value="UER00133"/>
</dbReference>
<evidence type="ECO:0000256" key="3">
    <source>
        <dbReference type="ARBA" id="ARBA00004954"/>
    </source>
</evidence>
<dbReference type="Pfam" id="PF01808">
    <property type="entry name" value="AICARFT_IMPCHas"/>
    <property type="match status" value="1"/>
</dbReference>
<dbReference type="InterPro" id="IPR024051">
    <property type="entry name" value="AICAR_Tfase_dup_dom_sf"/>
</dbReference>
<keyword evidence="12" id="KW-1185">Reference proteome</keyword>
<evidence type="ECO:0000259" key="10">
    <source>
        <dbReference type="PROSITE" id="PS51855"/>
    </source>
</evidence>